<sequence>MLLTPPDGGVSTRGGQAHCISSPASRVRFFNLLLRNFRRFIYQNHIIEQINIYFIQTNKLIAQ</sequence>
<gene>
    <name evidence="1" type="ORF">A3D78_05770</name>
</gene>
<evidence type="ECO:0000313" key="1">
    <source>
        <dbReference type="EMBL" id="OGG18935.1"/>
    </source>
</evidence>
<evidence type="ECO:0000313" key="2">
    <source>
        <dbReference type="Proteomes" id="UP000176253"/>
    </source>
</evidence>
<organism evidence="1 2">
    <name type="scientific">Candidatus Gottesmanbacteria bacterium RIFCSPHIGHO2_02_FULL_39_14</name>
    <dbReference type="NCBI Taxonomy" id="1798383"/>
    <lineage>
        <taxon>Bacteria</taxon>
        <taxon>Candidatus Gottesmaniibacteriota</taxon>
    </lineage>
</organism>
<protein>
    <submittedName>
        <fullName evidence="1">Uncharacterized protein</fullName>
    </submittedName>
</protein>
<comment type="caution">
    <text evidence="1">The sequence shown here is derived from an EMBL/GenBank/DDBJ whole genome shotgun (WGS) entry which is preliminary data.</text>
</comment>
<dbReference type="Proteomes" id="UP000176253">
    <property type="component" value="Unassembled WGS sequence"/>
</dbReference>
<dbReference type="EMBL" id="MFJM01000012">
    <property type="protein sequence ID" value="OGG18935.1"/>
    <property type="molecule type" value="Genomic_DNA"/>
</dbReference>
<reference evidence="1 2" key="1">
    <citation type="journal article" date="2016" name="Nat. Commun.">
        <title>Thousands of microbial genomes shed light on interconnected biogeochemical processes in an aquifer system.</title>
        <authorList>
            <person name="Anantharaman K."/>
            <person name="Brown C.T."/>
            <person name="Hug L.A."/>
            <person name="Sharon I."/>
            <person name="Castelle C.J."/>
            <person name="Probst A.J."/>
            <person name="Thomas B.C."/>
            <person name="Singh A."/>
            <person name="Wilkins M.J."/>
            <person name="Karaoz U."/>
            <person name="Brodie E.L."/>
            <person name="Williams K.H."/>
            <person name="Hubbard S.S."/>
            <person name="Banfield J.F."/>
        </authorList>
    </citation>
    <scope>NUCLEOTIDE SEQUENCE [LARGE SCALE GENOMIC DNA]</scope>
</reference>
<proteinExistence type="predicted"/>
<dbReference type="AlphaFoldDB" id="A0A1F6A2N1"/>
<name>A0A1F6A2N1_9BACT</name>
<accession>A0A1F6A2N1</accession>